<feature type="compositionally biased region" description="Basic and acidic residues" evidence="6">
    <location>
        <begin position="2466"/>
        <end position="2502"/>
    </location>
</feature>
<feature type="compositionally biased region" description="Basic and acidic residues" evidence="6">
    <location>
        <begin position="3648"/>
        <end position="3669"/>
    </location>
</feature>
<protein>
    <recommendedName>
        <fullName evidence="7">PHD-type domain-containing protein</fullName>
    </recommendedName>
</protein>
<feature type="region of interest" description="Disordered" evidence="6">
    <location>
        <begin position="2412"/>
        <end position="2516"/>
    </location>
</feature>
<name>A0ABQ8SXU4_PERAM</name>
<keyword evidence="2 4" id="KW-0863">Zinc-finger</keyword>
<proteinExistence type="predicted"/>
<dbReference type="InterPro" id="IPR011011">
    <property type="entry name" value="Znf_FYVE_PHD"/>
</dbReference>
<feature type="region of interest" description="Disordered" evidence="6">
    <location>
        <begin position="1406"/>
        <end position="1425"/>
    </location>
</feature>
<feature type="compositionally biased region" description="Basic and acidic residues" evidence="6">
    <location>
        <begin position="2293"/>
        <end position="2316"/>
    </location>
</feature>
<keyword evidence="9" id="KW-1185">Reference proteome</keyword>
<organism evidence="8 9">
    <name type="scientific">Periplaneta americana</name>
    <name type="common">American cockroach</name>
    <name type="synonym">Blatta americana</name>
    <dbReference type="NCBI Taxonomy" id="6978"/>
    <lineage>
        <taxon>Eukaryota</taxon>
        <taxon>Metazoa</taxon>
        <taxon>Ecdysozoa</taxon>
        <taxon>Arthropoda</taxon>
        <taxon>Hexapoda</taxon>
        <taxon>Insecta</taxon>
        <taxon>Pterygota</taxon>
        <taxon>Neoptera</taxon>
        <taxon>Polyneoptera</taxon>
        <taxon>Dictyoptera</taxon>
        <taxon>Blattodea</taxon>
        <taxon>Blattoidea</taxon>
        <taxon>Blattidae</taxon>
        <taxon>Blattinae</taxon>
        <taxon>Periplaneta</taxon>
    </lineage>
</organism>
<feature type="region of interest" description="Disordered" evidence="6">
    <location>
        <begin position="2289"/>
        <end position="2352"/>
    </location>
</feature>
<feature type="compositionally biased region" description="Basic residues" evidence="6">
    <location>
        <begin position="4108"/>
        <end position="4117"/>
    </location>
</feature>
<feature type="compositionally biased region" description="Low complexity" evidence="6">
    <location>
        <begin position="962"/>
        <end position="971"/>
    </location>
</feature>
<feature type="region of interest" description="Disordered" evidence="6">
    <location>
        <begin position="1687"/>
        <end position="1713"/>
    </location>
</feature>
<feature type="compositionally biased region" description="Acidic residues" evidence="6">
    <location>
        <begin position="4086"/>
        <end position="4103"/>
    </location>
</feature>
<feature type="compositionally biased region" description="Polar residues" evidence="6">
    <location>
        <begin position="843"/>
        <end position="857"/>
    </location>
</feature>
<feature type="compositionally biased region" description="Acidic residues" evidence="6">
    <location>
        <begin position="4070"/>
        <end position="4079"/>
    </location>
</feature>
<feature type="compositionally biased region" description="Basic and acidic residues" evidence="6">
    <location>
        <begin position="3677"/>
        <end position="3686"/>
    </location>
</feature>
<dbReference type="InterPro" id="IPR013083">
    <property type="entry name" value="Znf_RING/FYVE/PHD"/>
</dbReference>
<feature type="compositionally biased region" description="Polar residues" evidence="6">
    <location>
        <begin position="915"/>
        <end position="925"/>
    </location>
</feature>
<feature type="compositionally biased region" description="Polar residues" evidence="6">
    <location>
        <begin position="1456"/>
        <end position="1467"/>
    </location>
</feature>
<feature type="compositionally biased region" description="Polar residues" evidence="6">
    <location>
        <begin position="3525"/>
        <end position="3535"/>
    </location>
</feature>
<dbReference type="InterPro" id="IPR028938">
    <property type="entry name" value="Rsf1-like"/>
</dbReference>
<feature type="region of interest" description="Disordered" evidence="6">
    <location>
        <begin position="4017"/>
        <end position="4399"/>
    </location>
</feature>
<feature type="compositionally biased region" description="Acidic residues" evidence="6">
    <location>
        <begin position="3698"/>
        <end position="3710"/>
    </location>
</feature>
<feature type="region of interest" description="Disordered" evidence="6">
    <location>
        <begin position="1277"/>
        <end position="1344"/>
    </location>
</feature>
<feature type="compositionally biased region" description="Basic and acidic residues" evidence="6">
    <location>
        <begin position="3372"/>
        <end position="3388"/>
    </location>
</feature>
<feature type="compositionally biased region" description="Basic residues" evidence="6">
    <location>
        <begin position="3714"/>
        <end position="3729"/>
    </location>
</feature>
<feature type="region of interest" description="Disordered" evidence="6">
    <location>
        <begin position="2848"/>
        <end position="2938"/>
    </location>
</feature>
<feature type="compositionally biased region" description="Basic and acidic residues" evidence="6">
    <location>
        <begin position="689"/>
        <end position="738"/>
    </location>
</feature>
<feature type="compositionally biased region" description="Basic and acidic residues" evidence="6">
    <location>
        <begin position="3268"/>
        <end position="3305"/>
    </location>
</feature>
<feature type="compositionally biased region" description="Polar residues" evidence="6">
    <location>
        <begin position="3191"/>
        <end position="3200"/>
    </location>
</feature>
<dbReference type="SUPFAM" id="SSF57903">
    <property type="entry name" value="FYVE/PHD zinc finger"/>
    <property type="match status" value="1"/>
</dbReference>
<feature type="region of interest" description="Disordered" evidence="6">
    <location>
        <begin position="3345"/>
        <end position="3812"/>
    </location>
</feature>
<feature type="compositionally biased region" description="Basic residues" evidence="6">
    <location>
        <begin position="4205"/>
        <end position="4214"/>
    </location>
</feature>
<feature type="compositionally biased region" description="Acidic residues" evidence="6">
    <location>
        <begin position="4259"/>
        <end position="4305"/>
    </location>
</feature>
<feature type="compositionally biased region" description="Polar residues" evidence="6">
    <location>
        <begin position="987"/>
        <end position="1004"/>
    </location>
</feature>
<evidence type="ECO:0000256" key="6">
    <source>
        <dbReference type="SAM" id="MobiDB-lite"/>
    </source>
</evidence>
<feature type="compositionally biased region" description="Polar residues" evidence="6">
    <location>
        <begin position="677"/>
        <end position="686"/>
    </location>
</feature>
<feature type="region of interest" description="Disordered" evidence="6">
    <location>
        <begin position="1"/>
        <end position="251"/>
    </location>
</feature>
<feature type="compositionally biased region" description="Acidic residues" evidence="6">
    <location>
        <begin position="46"/>
        <end position="72"/>
    </location>
</feature>
<accession>A0ABQ8SXU4</accession>
<feature type="compositionally biased region" description="Basic and acidic residues" evidence="6">
    <location>
        <begin position="90"/>
        <end position="112"/>
    </location>
</feature>
<dbReference type="PROSITE" id="PS50016">
    <property type="entry name" value="ZF_PHD_2"/>
    <property type="match status" value="1"/>
</dbReference>
<evidence type="ECO:0000256" key="5">
    <source>
        <dbReference type="SAM" id="Coils"/>
    </source>
</evidence>
<feature type="compositionally biased region" description="Low complexity" evidence="6">
    <location>
        <begin position="3936"/>
        <end position="3948"/>
    </location>
</feature>
<feature type="compositionally biased region" description="Polar residues" evidence="6">
    <location>
        <begin position="742"/>
        <end position="751"/>
    </location>
</feature>
<feature type="compositionally biased region" description="Low complexity" evidence="6">
    <location>
        <begin position="3573"/>
        <end position="3585"/>
    </location>
</feature>
<feature type="compositionally biased region" description="Basic and acidic residues" evidence="6">
    <location>
        <begin position="4306"/>
        <end position="4337"/>
    </location>
</feature>
<dbReference type="Pfam" id="PF00628">
    <property type="entry name" value="PHD"/>
    <property type="match status" value="1"/>
</dbReference>
<evidence type="ECO:0000313" key="9">
    <source>
        <dbReference type="Proteomes" id="UP001148838"/>
    </source>
</evidence>
<feature type="compositionally biased region" description="Low complexity" evidence="6">
    <location>
        <begin position="1838"/>
        <end position="1847"/>
    </location>
</feature>
<evidence type="ECO:0000256" key="3">
    <source>
        <dbReference type="ARBA" id="ARBA00022833"/>
    </source>
</evidence>
<feature type="compositionally biased region" description="Basic residues" evidence="6">
    <location>
        <begin position="3546"/>
        <end position="3562"/>
    </location>
</feature>
<feature type="compositionally biased region" description="Basic and acidic residues" evidence="6">
    <location>
        <begin position="1019"/>
        <end position="1043"/>
    </location>
</feature>
<feature type="compositionally biased region" description="Basic and acidic residues" evidence="6">
    <location>
        <begin position="938"/>
        <end position="947"/>
    </location>
</feature>
<evidence type="ECO:0000259" key="7">
    <source>
        <dbReference type="PROSITE" id="PS50016"/>
    </source>
</evidence>
<feature type="compositionally biased region" description="Basic and acidic residues" evidence="6">
    <location>
        <begin position="236"/>
        <end position="251"/>
    </location>
</feature>
<feature type="domain" description="PHD-type" evidence="7">
    <location>
        <begin position="3809"/>
        <end position="3859"/>
    </location>
</feature>
<feature type="compositionally biased region" description="Basic and acidic residues" evidence="6">
    <location>
        <begin position="3488"/>
        <end position="3505"/>
    </location>
</feature>
<keyword evidence="3" id="KW-0862">Zinc</keyword>
<dbReference type="Proteomes" id="UP001148838">
    <property type="component" value="Unassembled WGS sequence"/>
</dbReference>
<feature type="compositionally biased region" description="Basic and acidic residues" evidence="6">
    <location>
        <begin position="4376"/>
        <end position="4399"/>
    </location>
</feature>
<feature type="compositionally biased region" description="Polar residues" evidence="6">
    <location>
        <begin position="1279"/>
        <end position="1307"/>
    </location>
</feature>
<feature type="region of interest" description="Disordered" evidence="6">
    <location>
        <begin position="3268"/>
        <end position="3312"/>
    </location>
</feature>
<feature type="region of interest" description="Disordered" evidence="6">
    <location>
        <begin position="780"/>
        <end position="819"/>
    </location>
</feature>
<feature type="region of interest" description="Disordered" evidence="6">
    <location>
        <begin position="2958"/>
        <end position="2977"/>
    </location>
</feature>
<evidence type="ECO:0000313" key="8">
    <source>
        <dbReference type="EMBL" id="KAJ4438649.1"/>
    </source>
</evidence>
<feature type="region of interest" description="Disordered" evidence="6">
    <location>
        <begin position="1799"/>
        <end position="1819"/>
    </location>
</feature>
<gene>
    <name evidence="8" type="ORF">ANN_14596</name>
</gene>
<feature type="compositionally biased region" description="Basic and acidic residues" evidence="6">
    <location>
        <begin position="1410"/>
        <end position="1425"/>
    </location>
</feature>
<dbReference type="PROSITE" id="PS01359">
    <property type="entry name" value="ZF_PHD_1"/>
    <property type="match status" value="1"/>
</dbReference>
<evidence type="ECO:0000256" key="1">
    <source>
        <dbReference type="ARBA" id="ARBA00022723"/>
    </source>
</evidence>
<evidence type="ECO:0000256" key="2">
    <source>
        <dbReference type="ARBA" id="ARBA00022771"/>
    </source>
</evidence>
<feature type="compositionally biased region" description="Basic and acidic residues" evidence="6">
    <location>
        <begin position="133"/>
        <end position="159"/>
    </location>
</feature>
<feature type="region of interest" description="Disordered" evidence="6">
    <location>
        <begin position="614"/>
        <end position="633"/>
    </location>
</feature>
<evidence type="ECO:0000256" key="4">
    <source>
        <dbReference type="PROSITE-ProRule" id="PRU00146"/>
    </source>
</evidence>
<dbReference type="PANTHER" id="PTHR14296">
    <property type="entry name" value="REMODELING AND SPACING FACTOR 1"/>
    <property type="match status" value="1"/>
</dbReference>
<dbReference type="InterPro" id="IPR019786">
    <property type="entry name" value="Zinc_finger_PHD-type_CS"/>
</dbReference>
<dbReference type="PANTHER" id="PTHR14296:SF16">
    <property type="entry name" value="REMODELING AND SPACING FACTOR 1"/>
    <property type="match status" value="1"/>
</dbReference>
<feature type="compositionally biased region" description="Low complexity" evidence="6">
    <location>
        <begin position="3738"/>
        <end position="3747"/>
    </location>
</feature>
<dbReference type="InterPro" id="IPR001965">
    <property type="entry name" value="Znf_PHD"/>
</dbReference>
<dbReference type="SMART" id="SM00249">
    <property type="entry name" value="PHD"/>
    <property type="match status" value="1"/>
</dbReference>
<keyword evidence="5" id="KW-0175">Coiled coil</keyword>
<feature type="compositionally biased region" description="Basic and acidic residues" evidence="6">
    <location>
        <begin position="1848"/>
        <end position="1861"/>
    </location>
</feature>
<keyword evidence="1" id="KW-0479">Metal-binding</keyword>
<feature type="region of interest" description="Disordered" evidence="6">
    <location>
        <begin position="1836"/>
        <end position="1883"/>
    </location>
</feature>
<feature type="region of interest" description="Disordered" evidence="6">
    <location>
        <begin position="3931"/>
        <end position="3955"/>
    </location>
</feature>
<dbReference type="Gene3D" id="3.30.40.10">
    <property type="entry name" value="Zinc/RING finger domain, C3HC4 (zinc finger)"/>
    <property type="match status" value="1"/>
</dbReference>
<feature type="region of interest" description="Disordered" evidence="6">
    <location>
        <begin position="3128"/>
        <end position="3148"/>
    </location>
</feature>
<feature type="compositionally biased region" description="Polar residues" evidence="6">
    <location>
        <begin position="1"/>
        <end position="13"/>
    </location>
</feature>
<feature type="compositionally biased region" description="Polar residues" evidence="6">
    <location>
        <begin position="1872"/>
        <end position="1883"/>
    </location>
</feature>
<feature type="compositionally biased region" description="Basic and acidic residues" evidence="6">
    <location>
        <begin position="168"/>
        <end position="220"/>
    </location>
</feature>
<feature type="region of interest" description="Disordered" evidence="6">
    <location>
        <begin position="842"/>
        <end position="1064"/>
    </location>
</feature>
<feature type="region of interest" description="Disordered" evidence="6">
    <location>
        <begin position="651"/>
        <end position="751"/>
    </location>
</feature>
<dbReference type="EMBL" id="JAJSOF020000019">
    <property type="protein sequence ID" value="KAJ4438649.1"/>
    <property type="molecule type" value="Genomic_DNA"/>
</dbReference>
<feature type="compositionally biased region" description="Polar residues" evidence="6">
    <location>
        <begin position="869"/>
        <end position="881"/>
    </location>
</feature>
<feature type="compositionally biased region" description="Basic and acidic residues" evidence="6">
    <location>
        <begin position="1800"/>
        <end position="1819"/>
    </location>
</feature>
<feature type="region of interest" description="Disordered" evidence="6">
    <location>
        <begin position="3162"/>
        <end position="3208"/>
    </location>
</feature>
<feature type="compositionally biased region" description="Polar residues" evidence="6">
    <location>
        <begin position="1044"/>
        <end position="1057"/>
    </location>
</feature>
<feature type="compositionally biased region" description="Basic and acidic residues" evidence="6">
    <location>
        <begin position="4345"/>
        <end position="4359"/>
    </location>
</feature>
<feature type="compositionally biased region" description="Basic and acidic residues" evidence="6">
    <location>
        <begin position="2860"/>
        <end position="2869"/>
    </location>
</feature>
<feature type="compositionally biased region" description="Acidic residues" evidence="6">
    <location>
        <begin position="3748"/>
        <end position="3765"/>
    </location>
</feature>
<feature type="compositionally biased region" description="Polar residues" evidence="6">
    <location>
        <begin position="221"/>
        <end position="231"/>
    </location>
</feature>
<dbReference type="InterPro" id="IPR019787">
    <property type="entry name" value="Znf_PHD-finger"/>
</dbReference>
<feature type="compositionally biased region" description="Basic and acidic residues" evidence="6">
    <location>
        <begin position="2910"/>
        <end position="2934"/>
    </location>
</feature>
<reference evidence="8 9" key="1">
    <citation type="journal article" date="2022" name="Allergy">
        <title>Genome assembly and annotation of Periplaneta americana reveal a comprehensive cockroach allergen profile.</title>
        <authorList>
            <person name="Wang L."/>
            <person name="Xiong Q."/>
            <person name="Saelim N."/>
            <person name="Wang L."/>
            <person name="Nong W."/>
            <person name="Wan A.T."/>
            <person name="Shi M."/>
            <person name="Liu X."/>
            <person name="Cao Q."/>
            <person name="Hui J.H.L."/>
            <person name="Sookrung N."/>
            <person name="Leung T.F."/>
            <person name="Tungtrongchitr A."/>
            <person name="Tsui S.K.W."/>
        </authorList>
    </citation>
    <scope>NUCLEOTIDE SEQUENCE [LARGE SCALE GENOMIC DNA]</scope>
    <source>
        <strain evidence="8">PWHHKU_190912</strain>
    </source>
</reference>
<feature type="compositionally biased region" description="Acidic residues" evidence="6">
    <location>
        <begin position="4036"/>
        <end position="4047"/>
    </location>
</feature>
<feature type="compositionally biased region" description="Polar residues" evidence="6">
    <location>
        <begin position="114"/>
        <end position="131"/>
    </location>
</feature>
<comment type="caution">
    <text evidence="8">The sequence shown here is derived from an EMBL/GenBank/DDBJ whole genome shotgun (WGS) entry which is preliminary data.</text>
</comment>
<sequence length="4399" mass="482262">MVQLISQLSSNDPFRNDPDAVLNEDSNSLEIEKPITDTGQVIESPTAEDEEGEFEEVDDEEDEEEEMEDSDEENPKEKKATSGPKSSSLETKKSEVNKLSDKDTNKNKKDSESTLSETKPISGVSVDTTSVKLRKEQKSVGMTEKESSEESVVEEKVQDSAELANKAINKDLEKEQESSESNTTDKKSDTSKQVELSLRDNNKENESVTSEDNKVSDEIKQTSTNKACESQNSSVDDSKSDVNKKVEATSSEERLVNVDLKEEPKSNVKDSALLSTANDDRKDISTINSQHVVSLRPTAKSVFLDKSRSPSKMEDNKIILEISKDSSGYKIKDSTFTEQQLSQESATEKHVHVTKSGIDAESKAVPEQKTKIQGMREDMEKIKIKIKELKGISFIENTNNSDRGKIEDMRDSRNEMKELRNEGIDLSATITNTERNESENKCLDLSGKKTSGISYGSLQNAYIQEKACNLSTIHPTYNSAMGKESLRHSLHLSGPSDRESPGIATDLSTKKTSTSYIDYCKAKKEERRLENIFKNSPLNTFSDVKRDNYLTEIKDIMRSRDLSVKRDLNDTEDLSLAKKPRFEDPMKTVPIPMSSIPTIVGEAVEEPLMLIRGEGSGRDCKTGNPALRHNKEEDLEVGEAIEEPLYIVWGEGSGRDCDTGNPGKDAQEDDNERKNDQQLGKGNSSVPEKANEGTDRNVEHLQNKEIKSESAKSEDKSVVKSHDRQQTVDSKEKLELKAPSDCGSTFSTPQGNIKLISTESTSEEEKMTVTQSKFENIAKLSDIPKDNSSTQSSVHDSKAETTNKACPADLSVKKPISSSPQIGAVSKLHTVVSSLVDKLSEPNVINQSKCQEEAQNTKSKDTEKAADVISSTSSDTKQLETSVPDKGMKETINTKLKQFHSSESPESSLKRSESNYFHSASSVEKQASVLDDTGVETKVTDDLHARTSDSNSSLPSFPPKNISSTISTVSSRMSDVTSHEKSEVAPVSQSDKNIVTEGNKSNIKTGEEGKATNTSVTLDMKEKPIEKCKSKVGVEEAKLEKSSIPEQSETKVPSSLLLQRDEDSRSLTEKLKLTGTESCKQSFELFAGSTKSEKYSFPSLETQGAAQATEPLHIIPSISSEADKQKSEVAKSSEAPLPVTKRFLQQTTCSTKDPVSVSLPSSNMLEVPAKISPTKTPPKLWSIETICAPDQKFRETVSSSQDQTVTHCSTSNLMSTEITSTHKSGVSSEAGLNKPKWSLGVQVISKSTGETPKKSSRWDVGKPLDIAYTDAGDRRTFYESESQNSREISATVQRNNEKTTVSSSKLSNMDVPKLDSCSSSKSPNLDSKKGEENNNKNSKKLGHFSSFSDTMLSVPGSTMDDNISSHGKEAALYNASGNNAEKFFQSDVGSPIFSNKRPEFTMEVDSTAAPEDHSHTGPKRIDDNGTKTMFSFSAQNVDKHSKFSVQNSDGRGADSAGNSSIKHSSSVCEPVDYSSQRKSEKCDTDASVFSKSSILETEKKPAQQFFFGPGCLPFSDRRTESNTDKTNKSVVTGKLGSDAINKNISLSVSKSDNSSPEKKITEMSTEKKLDKNKDIIPNRIVSKSVDSPSERNIGKVINFLTQKSMGKTSEVTSDKCIKKPTDAGSEKSIDKVIGILTEKSARKVESMSRIGDTGEYSTAAKTVDKVIDKTCGKVGDTCKSLADVRKDANTTSATVGRPAESSAPKTFGDAVDNSVSNTARKSIDPTKDKSIEKKNLLDPVWNTVEKTIDTVSSKLNTKVSVVKTDVVQSLTVSKPSSLDKSVDINIEKGDNVAKTTGITKSEEHSTKMPVEKSENISTSKRPEHYSIDVKETVQKPMDVSSSRTVVKSKSDSENHASDKHSNILAGKAIGMTEQTVSGSESKTMESVDNIDLNKTGEKTEIVNKERVKLQVPVPVSMIEKSHHTIDEMKTIDVKDIAEVSDTTRKTTIDTSLNKQDIKANKDVECSDGTITKVGVVTGKVTETDCKNNENTLGKSLVKTSDSTTGRSIETISCSMEVGITNSGKSSRPSEEVVDISASTEKIIGKAGDSSDKSIELSMNVTADKIVGKSVTTDKKNTQSMNVSSEKALRKYEELADDKVHNKSFGKLGDVIDENAAIVDPSKRNVSDAIATDVVSGKTSATKEIVKDCEKSVDLSVPRASEKIDTESKIPGKSAFTSADSLHGKIISENKPETLAVKSAQENLKNESPLSVCMKPFSLQSRGSPGNVPNKLLHQGMIGSGKGRRKSVENITMGIMMSKLAGKSLDPHTRFSGPLASDSNILERITSSQILDIQKSEKPSEKKEESTVLHEKPKSDPTKPSVSLDRPKSAVEAPKTDSTEKPADITKPLKTAASEKLKPAMEVVKPIVFSDKPKPVTEAVKPIVSSDKPKPVTEAVKQIVSLDKPKPVTEAVKPIVSSDKSKPVTEAVKPIVSSDKPKPVTEAVKPVVSSDKPKPVTEVVKPMVSSDKPKPVTEEVKLMVSSDKPKPVTEEVKPIVSSDKPKPMTEAVKPIVSSDKPKPVTEAVKPIVSSDKPKPVTEAVKPIVSSDKPKPVTEAVKPIVSSDKSKPVTEAVKPVVSSDKPKPVTEAVKPIVSSDKPKPVTEAVKPIVSSDKSKPVTEAVKPVISSDKPKPVTEAVKPVISSDKSKPVTEAVKPIVPSDKSKPVTEAVKPIVSSDKSKPVAEAVKPIVSSDKPKPVTEAVKPPPSEKTKPAVDTATSVKSPEKPKSVTEVKSVVPPEKAKTATDPAIFVVSPEKLKPVIEPSKLSVFSEKPKPVTDLMKPVASLEKSLVVTEPTISVIPIEKLKHTVESVKPETPSEKSKVVSETVKPVVESVKPILITDSLKSTVSLEKLKPTAEPYKSSSEKSKRVVEPLKPAISLEKSKPLNEPLKSIVSPEKPTSMTEPPKSTIFSDKSKCGTEPEKSKPVTEAPKSESPPKRTGFITLTPIEKLLEKPPLKFQDVKPMEGTSMPLTKVPDKPWLIAEPPPGRMIDNTKNVQGCGVAPILKHSLEQKLQPHPSMMQASRRPEGPYGVYVADPLDTQIGRQITGKADGKRLPVQKGNKQIVMDKSCIVNPIIQSSEKMLQTFNTTVSIINTPISKAGSKIEDQIRERRPELTVRLKDINAPNLKSSGTVKISEMSTRSVGNKNQGKINEKADIQIIDLEENSNEDKDTNHGQKQPMSVSITRKFGRTGSELNATATKSSKLEAGDVKNEELNEAGVNIRTRSEYNLKKVTRKSSEIPTIKLSMTTKGKLGGKAEVGTIKKGEIDRRAEADKKKAEVDKKEEKVNDKKLDKQKSPKLADTHESPAKALEVKGSVSIQDLTFDYKPSSNNEVIDVPFIKTRIQTRQCSRAGYTPPTVIQRPKKGKKSASLTEKSKKAEVVETPEKPTVDDDVPLTRSRRTRSSVALSVPVEVKKPQSPAKKVNKNASPPEKPAAKGKAIGQKRRNSRRLDSASEEEVSIPEGRRKRGLVEVETSEDAGGKRRKLRNKRTPDLQLRRSVEEQKLLEGGDSSSDDDRGADMSMELQGASSDESQQASAGDDLAAQNRGRARGRARGRGRGRGRGKVGPTSRVTGDSPAVSSDAPSDTSRTEPGAATETPSKSKPAPRKTRRLLGLDVGVDIILEETGKEGGAGPSSGMPIRQSRRIAQIKIKEEAERRQIEELTLYELKEQQRRRKHDEKHEAKESKSDKRKRKKKTAESDEDYTAEEEVEEPATSKKKKKKRKKRKKKSGKGFNDNPWQSTSGSSSSSLEEEEEEQEQTEEEEEESNLVFKSDHEFSPESDLENEANETLPTRRARTAQKESDGEEVADEHACQKCGKSDHPEWILLCDKCDSGWHGSCLRPALLVIPEGDWFCPPCEHASLLTNLQENLKEYDRALKRRENEELRRKRLAYVGISLDNVLPNREKEAAASGNMYLIITNFIFIAGESDHMSRGRKSSSSSSESGSSSSEESEPLYHLRERRQTLFSYRFNEYDDLINSAIQDELDAVKGAGNQGRGKDIATIVNAEKEELAAAGMGLNGVEKDGDDSKQANGDQAETAEAEEEEEEGYIPPVRKFIGRKKHRRLNSLDISSEDDADSDEDFKGSSSEDEEEEEDLEVDDSDDSDVGRNRRGSGRRRRNLEPVRRSTRARITRFDKEFINDDSDESIEPRRKKTRRLWQESDSEESDSTWGRKKRRKQHFESHKSKSKKKKKKKRSKGSDGEYSRNKPKNPRIKFGRIEDDEDEISPLPRTRGRKINYQEIAGSESEEELMKAVTKQLESEDEYVASEEEERMMLEDEEEEEVEAEAGGDAEVEEAAEEEAKEEGEEAKPEAEPEPQPEPKPEHEPDPEPDPNPKPEVEPGPEPVPEPKPKLEPDPEPLKTKIVTTGLMAIASKVQAEVEKNEPRVEEEAEKKELNIESG</sequence>
<feature type="compositionally biased region" description="Basic residues" evidence="6">
    <location>
        <begin position="4055"/>
        <end position="4064"/>
    </location>
</feature>
<feature type="region of interest" description="Disordered" evidence="6">
    <location>
        <begin position="1443"/>
        <end position="1469"/>
    </location>
</feature>
<feature type="compositionally biased region" description="Basic and acidic residues" evidence="6">
    <location>
        <begin position="2324"/>
        <end position="2343"/>
    </location>
</feature>
<feature type="compositionally biased region" description="Polar residues" evidence="6">
    <location>
        <begin position="3173"/>
        <end position="3182"/>
    </location>
</feature>
<dbReference type="CDD" id="cd15543">
    <property type="entry name" value="PHD_RSF1"/>
    <property type="match status" value="1"/>
</dbReference>
<feature type="coiled-coil region" evidence="5">
    <location>
        <begin position="372"/>
        <end position="436"/>
    </location>
</feature>
<feature type="region of interest" description="Disordered" evidence="6">
    <location>
        <begin position="2554"/>
        <end position="2736"/>
    </location>
</feature>
<feature type="compositionally biased region" description="Basic residues" evidence="6">
    <location>
        <begin position="4184"/>
        <end position="4195"/>
    </location>
</feature>
<feature type="compositionally biased region" description="Polar residues" evidence="6">
    <location>
        <begin position="1316"/>
        <end position="1325"/>
    </location>
</feature>